<gene>
    <name evidence="2" type="ORF">CCMP2556_LOCUS28704</name>
    <name evidence="3" type="ORF">CCMP2556_LOCUS28963</name>
</gene>
<comment type="caution">
    <text evidence="3">The sequence shown here is derived from an EMBL/GenBank/DDBJ whole genome shotgun (WGS) entry which is preliminary data.</text>
</comment>
<accession>A0ABP0N4N3</accession>
<reference evidence="3 4" key="1">
    <citation type="submission" date="2024-02" db="EMBL/GenBank/DDBJ databases">
        <authorList>
            <person name="Chen Y."/>
            <person name="Shah S."/>
            <person name="Dougan E. K."/>
            <person name="Thang M."/>
            <person name="Chan C."/>
        </authorList>
    </citation>
    <scope>NUCLEOTIDE SEQUENCE [LARGE SCALE GENOMIC DNA]</scope>
</reference>
<organism evidence="3 4">
    <name type="scientific">Durusdinium trenchii</name>
    <dbReference type="NCBI Taxonomy" id="1381693"/>
    <lineage>
        <taxon>Eukaryota</taxon>
        <taxon>Sar</taxon>
        <taxon>Alveolata</taxon>
        <taxon>Dinophyceae</taxon>
        <taxon>Suessiales</taxon>
        <taxon>Symbiodiniaceae</taxon>
        <taxon>Durusdinium</taxon>
    </lineage>
</organism>
<evidence type="ECO:0000313" key="4">
    <source>
        <dbReference type="Proteomes" id="UP001642484"/>
    </source>
</evidence>
<dbReference type="EMBL" id="CAXAMN010021363">
    <property type="protein sequence ID" value="CAK9058753.1"/>
    <property type="molecule type" value="Genomic_DNA"/>
</dbReference>
<dbReference type="EMBL" id="CAXAMN010021350">
    <property type="protein sequence ID" value="CAK9058235.1"/>
    <property type="molecule type" value="Genomic_DNA"/>
</dbReference>
<dbReference type="Proteomes" id="UP001642484">
    <property type="component" value="Unassembled WGS sequence"/>
</dbReference>
<keyword evidence="4" id="KW-1185">Reference proteome</keyword>
<name>A0ABP0N4N3_9DINO</name>
<evidence type="ECO:0000313" key="2">
    <source>
        <dbReference type="EMBL" id="CAK9058235.1"/>
    </source>
</evidence>
<proteinExistence type="predicted"/>
<evidence type="ECO:0000256" key="1">
    <source>
        <dbReference type="SAM" id="MobiDB-lite"/>
    </source>
</evidence>
<protein>
    <submittedName>
        <fullName evidence="3">Uncharacterized protein</fullName>
    </submittedName>
</protein>
<evidence type="ECO:0000313" key="3">
    <source>
        <dbReference type="EMBL" id="CAK9058753.1"/>
    </source>
</evidence>
<sequence>MCVGAMVDEPDVFHTALRRHFAEAGFVAKLPSSRPGSVHFLVLVQRMEQGVCIEVTDCEQGLFRDRLDAAKLQQLRQDAGMAEFAWPTFLRLLAQALRGEDGCSTTAVVMGGGPPKLQLEFRFRLQSAVLLARMQMEAAASLPSISPEAQEFLKELRGFFLGALDAAASAACTAGATGTATTSMAAVASPVPTRGELLLTPPRAVSAPAVLGQVSSQEPRPEVPPRPAPAKKRAPGSLVDLHGRKARRGGAKPFQLAET</sequence>
<feature type="region of interest" description="Disordered" evidence="1">
    <location>
        <begin position="210"/>
        <end position="259"/>
    </location>
</feature>